<dbReference type="AlphaFoldDB" id="A0A2I8VQN6"/>
<dbReference type="Proteomes" id="UP000236584">
    <property type="component" value="Plasmid unnamed1"/>
</dbReference>
<dbReference type="EMBL" id="CP026310">
    <property type="protein sequence ID" value="AUV84240.1"/>
    <property type="molecule type" value="Genomic_DNA"/>
</dbReference>
<evidence type="ECO:0000313" key="3">
    <source>
        <dbReference type="Proteomes" id="UP000236584"/>
    </source>
</evidence>
<feature type="region of interest" description="Disordered" evidence="1">
    <location>
        <begin position="43"/>
        <end position="63"/>
    </location>
</feature>
<proteinExistence type="predicted"/>
<protein>
    <submittedName>
        <fullName evidence="2">Uncharacterized protein</fullName>
    </submittedName>
</protein>
<feature type="compositionally biased region" description="Basic and acidic residues" evidence="1">
    <location>
        <begin position="46"/>
        <end position="63"/>
    </location>
</feature>
<name>A0A2I8VQN6_9EURY</name>
<evidence type="ECO:0000256" key="1">
    <source>
        <dbReference type="SAM" id="MobiDB-lite"/>
    </source>
</evidence>
<reference evidence="2 3" key="1">
    <citation type="submission" date="2018-01" db="EMBL/GenBank/DDBJ databases">
        <title>Complete genome sequence of Salinigranum rubrum GX10T, an extremely halophilic archaeon isolated from a marine solar saltern.</title>
        <authorList>
            <person name="Han S."/>
        </authorList>
    </citation>
    <scope>NUCLEOTIDE SEQUENCE [LARGE SCALE GENOMIC DNA]</scope>
    <source>
        <strain evidence="2 3">GX10</strain>
        <plasmid evidence="3">Plasmid unnamed1</plasmid>
    </source>
</reference>
<gene>
    <name evidence="2" type="ORF">C2R22_22045</name>
</gene>
<keyword evidence="3" id="KW-1185">Reference proteome</keyword>
<accession>A0A2I8VQN6</accession>
<sequence>MEVGLVDISTIRRIALVLGLAALSPLVAEYLLGNTSNADRLSCQRARSDGSSTHEKRPSAETT</sequence>
<dbReference type="KEGG" id="srub:C2R22_22045"/>
<keyword evidence="2" id="KW-0614">Plasmid</keyword>
<organism evidence="2 3">
    <name type="scientific">Salinigranum rubrum</name>
    <dbReference type="NCBI Taxonomy" id="755307"/>
    <lineage>
        <taxon>Archaea</taxon>
        <taxon>Methanobacteriati</taxon>
        <taxon>Methanobacteriota</taxon>
        <taxon>Stenosarchaea group</taxon>
        <taxon>Halobacteria</taxon>
        <taxon>Halobacteriales</taxon>
        <taxon>Haloferacaceae</taxon>
        <taxon>Salinigranum</taxon>
    </lineage>
</organism>
<geneLocation type="plasmid" evidence="2">
    <name>unnamed1</name>
</geneLocation>
<evidence type="ECO:0000313" key="2">
    <source>
        <dbReference type="EMBL" id="AUV84240.1"/>
    </source>
</evidence>